<dbReference type="AlphaFoldDB" id="A0A0A9C6S9"/>
<reference evidence="1" key="1">
    <citation type="submission" date="2014-09" db="EMBL/GenBank/DDBJ databases">
        <authorList>
            <person name="Magalhaes I.L.F."/>
            <person name="Oliveira U."/>
            <person name="Santos F.R."/>
            <person name="Vidigal T.H.D.A."/>
            <person name="Brescovit A.D."/>
            <person name="Santos A.J."/>
        </authorList>
    </citation>
    <scope>NUCLEOTIDE SEQUENCE</scope>
    <source>
        <tissue evidence="1">Shoot tissue taken approximately 20 cm above the soil surface</tissue>
    </source>
</reference>
<name>A0A0A9C6S9_ARUDO</name>
<protein>
    <submittedName>
        <fullName evidence="1">Uncharacterized protein</fullName>
    </submittedName>
</protein>
<proteinExistence type="predicted"/>
<accession>A0A0A9C6S9</accession>
<dbReference type="EMBL" id="GBRH01230668">
    <property type="protein sequence ID" value="JAD67227.1"/>
    <property type="molecule type" value="Transcribed_RNA"/>
</dbReference>
<reference evidence="1" key="2">
    <citation type="journal article" date="2015" name="Data Brief">
        <title>Shoot transcriptome of the giant reed, Arundo donax.</title>
        <authorList>
            <person name="Barrero R.A."/>
            <person name="Guerrero F.D."/>
            <person name="Moolhuijzen P."/>
            <person name="Goolsby J.A."/>
            <person name="Tidwell J."/>
            <person name="Bellgard S.E."/>
            <person name="Bellgard M.I."/>
        </authorList>
    </citation>
    <scope>NUCLEOTIDE SEQUENCE</scope>
    <source>
        <tissue evidence="1">Shoot tissue taken approximately 20 cm above the soil surface</tissue>
    </source>
</reference>
<sequence length="32" mass="4000">MSMEESSKVEIGLRRYEFPKIWDYLYFFGTFE</sequence>
<organism evidence="1">
    <name type="scientific">Arundo donax</name>
    <name type="common">Giant reed</name>
    <name type="synonym">Donax arundinaceus</name>
    <dbReference type="NCBI Taxonomy" id="35708"/>
    <lineage>
        <taxon>Eukaryota</taxon>
        <taxon>Viridiplantae</taxon>
        <taxon>Streptophyta</taxon>
        <taxon>Embryophyta</taxon>
        <taxon>Tracheophyta</taxon>
        <taxon>Spermatophyta</taxon>
        <taxon>Magnoliopsida</taxon>
        <taxon>Liliopsida</taxon>
        <taxon>Poales</taxon>
        <taxon>Poaceae</taxon>
        <taxon>PACMAD clade</taxon>
        <taxon>Arundinoideae</taxon>
        <taxon>Arundineae</taxon>
        <taxon>Arundo</taxon>
    </lineage>
</organism>
<evidence type="ECO:0000313" key="1">
    <source>
        <dbReference type="EMBL" id="JAD67227.1"/>
    </source>
</evidence>